<reference evidence="2" key="5">
    <citation type="submission" date="2015-06" db="UniProtKB">
        <authorList>
            <consortium name="EnsemblFungi"/>
        </authorList>
    </citation>
    <scope>IDENTIFICATION</scope>
    <source>
        <strain evidence="2">ATCC 64411</strain>
    </source>
</reference>
<gene>
    <name evidence="1" type="ORF">MAPG_11529</name>
</gene>
<evidence type="ECO:0000313" key="1">
    <source>
        <dbReference type="EMBL" id="KLU92584.1"/>
    </source>
</evidence>
<reference evidence="1" key="1">
    <citation type="submission" date="2010-05" db="EMBL/GenBank/DDBJ databases">
        <title>The Genome Sequence of Magnaporthe poae strain ATCC 64411.</title>
        <authorList>
            <consortium name="The Broad Institute Genome Sequencing Platform"/>
            <consortium name="Broad Institute Genome Sequencing Center for Infectious Disease"/>
            <person name="Ma L.-J."/>
            <person name="Dead R."/>
            <person name="Young S."/>
            <person name="Zeng Q."/>
            <person name="Koehrsen M."/>
            <person name="Alvarado L."/>
            <person name="Berlin A."/>
            <person name="Chapman S.B."/>
            <person name="Chen Z."/>
            <person name="Freedman E."/>
            <person name="Gellesch M."/>
            <person name="Goldberg J."/>
            <person name="Griggs A."/>
            <person name="Gujja S."/>
            <person name="Heilman E.R."/>
            <person name="Heiman D."/>
            <person name="Hepburn T."/>
            <person name="Howarth C."/>
            <person name="Jen D."/>
            <person name="Larson L."/>
            <person name="Mehta T."/>
            <person name="Neiman D."/>
            <person name="Pearson M."/>
            <person name="Roberts A."/>
            <person name="Saif S."/>
            <person name="Shea T."/>
            <person name="Shenoy N."/>
            <person name="Sisk P."/>
            <person name="Stolte C."/>
            <person name="Sykes S."/>
            <person name="Walk T."/>
            <person name="White J."/>
            <person name="Yandava C."/>
            <person name="Haas B."/>
            <person name="Nusbaum C."/>
            <person name="Birren B."/>
        </authorList>
    </citation>
    <scope>NUCLEOTIDE SEQUENCE</scope>
    <source>
        <strain evidence="1">ATCC 64411</strain>
    </source>
</reference>
<reference evidence="3" key="2">
    <citation type="submission" date="2010-05" db="EMBL/GenBank/DDBJ databases">
        <title>The genome sequence of Magnaporthe poae strain ATCC 64411.</title>
        <authorList>
            <person name="Ma L.-J."/>
            <person name="Dead R."/>
            <person name="Young S."/>
            <person name="Zeng Q."/>
            <person name="Koehrsen M."/>
            <person name="Alvarado L."/>
            <person name="Berlin A."/>
            <person name="Chapman S.B."/>
            <person name="Chen Z."/>
            <person name="Freedman E."/>
            <person name="Gellesch M."/>
            <person name="Goldberg J."/>
            <person name="Griggs A."/>
            <person name="Gujja S."/>
            <person name="Heilman E.R."/>
            <person name="Heiman D."/>
            <person name="Hepburn T."/>
            <person name="Howarth C."/>
            <person name="Jen D."/>
            <person name="Larson L."/>
            <person name="Mehta T."/>
            <person name="Neiman D."/>
            <person name="Pearson M."/>
            <person name="Roberts A."/>
            <person name="Saif S."/>
            <person name="Shea T."/>
            <person name="Shenoy N."/>
            <person name="Sisk P."/>
            <person name="Stolte C."/>
            <person name="Sykes S."/>
            <person name="Walk T."/>
            <person name="White J."/>
            <person name="Yandava C."/>
            <person name="Haas B."/>
            <person name="Nusbaum C."/>
            <person name="Birren B."/>
        </authorList>
    </citation>
    <scope>NUCLEOTIDE SEQUENCE [LARGE SCALE GENOMIC DNA]</scope>
    <source>
        <strain evidence="3">ATCC 64411 / 73-15</strain>
    </source>
</reference>
<evidence type="ECO:0000313" key="3">
    <source>
        <dbReference type="Proteomes" id="UP000011715"/>
    </source>
</evidence>
<proteinExistence type="predicted"/>
<reference evidence="2" key="4">
    <citation type="journal article" date="2015" name="G3 (Bethesda)">
        <title>Genome sequences of three phytopathogenic species of the Magnaporthaceae family of fungi.</title>
        <authorList>
            <person name="Okagaki L.H."/>
            <person name="Nunes C.C."/>
            <person name="Sailsbery J."/>
            <person name="Clay B."/>
            <person name="Brown D."/>
            <person name="John T."/>
            <person name="Oh Y."/>
            <person name="Young N."/>
            <person name="Fitzgerald M."/>
            <person name="Haas B.J."/>
            <person name="Zeng Q."/>
            <person name="Young S."/>
            <person name="Adiconis X."/>
            <person name="Fan L."/>
            <person name="Levin J.Z."/>
            <person name="Mitchell T.K."/>
            <person name="Okubara P.A."/>
            <person name="Farman M.L."/>
            <person name="Kohn L.M."/>
            <person name="Birren B."/>
            <person name="Ma L.-J."/>
            <person name="Dean R.A."/>
        </authorList>
    </citation>
    <scope>NUCLEOTIDE SEQUENCE</scope>
    <source>
        <strain evidence="2">ATCC 64411 / 73-15</strain>
    </source>
</reference>
<organism evidence="2 3">
    <name type="scientific">Magnaporthiopsis poae (strain ATCC 64411 / 73-15)</name>
    <name type="common">Kentucky bluegrass fungus</name>
    <name type="synonym">Magnaporthe poae</name>
    <dbReference type="NCBI Taxonomy" id="644358"/>
    <lineage>
        <taxon>Eukaryota</taxon>
        <taxon>Fungi</taxon>
        <taxon>Dikarya</taxon>
        <taxon>Ascomycota</taxon>
        <taxon>Pezizomycotina</taxon>
        <taxon>Sordariomycetes</taxon>
        <taxon>Sordariomycetidae</taxon>
        <taxon>Magnaporthales</taxon>
        <taxon>Magnaporthaceae</taxon>
        <taxon>Magnaporthiopsis</taxon>
    </lineage>
</organism>
<name>A0A0C4EFI0_MAGP6</name>
<accession>A0A0C4EFI0</accession>
<dbReference type="EnsemblFungi" id="MAPG_11529T0">
    <property type="protein sequence ID" value="MAPG_11529T0"/>
    <property type="gene ID" value="MAPG_11529"/>
</dbReference>
<sequence>MTQGAAGWNQKDQPELELSWVDVRTLQSTLGGRRAAGKVELGSGCVGRVEGSRRLFSVREDGREVGLEQSTAVD</sequence>
<reference evidence="1" key="3">
    <citation type="submission" date="2011-03" db="EMBL/GenBank/DDBJ databases">
        <title>Annotation of Magnaporthe poae ATCC 64411.</title>
        <authorList>
            <person name="Ma L.-J."/>
            <person name="Dead R."/>
            <person name="Young S.K."/>
            <person name="Zeng Q."/>
            <person name="Gargeya S."/>
            <person name="Fitzgerald M."/>
            <person name="Haas B."/>
            <person name="Abouelleil A."/>
            <person name="Alvarado L."/>
            <person name="Arachchi H.M."/>
            <person name="Berlin A."/>
            <person name="Brown A."/>
            <person name="Chapman S.B."/>
            <person name="Chen Z."/>
            <person name="Dunbar C."/>
            <person name="Freedman E."/>
            <person name="Gearin G."/>
            <person name="Gellesch M."/>
            <person name="Goldberg J."/>
            <person name="Griggs A."/>
            <person name="Gujja S."/>
            <person name="Heiman D."/>
            <person name="Howarth C."/>
            <person name="Larson L."/>
            <person name="Lui A."/>
            <person name="MacDonald P.J.P."/>
            <person name="Mehta T."/>
            <person name="Montmayeur A."/>
            <person name="Murphy C."/>
            <person name="Neiman D."/>
            <person name="Pearson M."/>
            <person name="Priest M."/>
            <person name="Roberts A."/>
            <person name="Saif S."/>
            <person name="Shea T."/>
            <person name="Shenoy N."/>
            <person name="Sisk P."/>
            <person name="Stolte C."/>
            <person name="Sykes S."/>
            <person name="Yandava C."/>
            <person name="Wortman J."/>
            <person name="Nusbaum C."/>
            <person name="Birren B."/>
        </authorList>
    </citation>
    <scope>NUCLEOTIDE SEQUENCE</scope>
    <source>
        <strain evidence="1">ATCC 64411</strain>
    </source>
</reference>
<dbReference type="AlphaFoldDB" id="A0A0C4EFI0"/>
<dbReference type="EMBL" id="GL876982">
    <property type="protein sequence ID" value="KLU92584.1"/>
    <property type="molecule type" value="Genomic_DNA"/>
</dbReference>
<dbReference type="VEuPathDB" id="FungiDB:MAPG_11529"/>
<dbReference type="Proteomes" id="UP000011715">
    <property type="component" value="Unassembled WGS sequence"/>
</dbReference>
<keyword evidence="3" id="KW-1185">Reference proteome</keyword>
<dbReference type="EMBL" id="ADBL01002841">
    <property type="status" value="NOT_ANNOTATED_CDS"/>
    <property type="molecule type" value="Genomic_DNA"/>
</dbReference>
<protein>
    <submittedName>
        <fullName evidence="1 2">Uncharacterized protein</fullName>
    </submittedName>
</protein>
<evidence type="ECO:0000313" key="2">
    <source>
        <dbReference type="EnsemblFungi" id="MAPG_11529T0"/>
    </source>
</evidence>